<organism evidence="1 2">
    <name type="scientific">Coniosporium uncinatum</name>
    <dbReference type="NCBI Taxonomy" id="93489"/>
    <lineage>
        <taxon>Eukaryota</taxon>
        <taxon>Fungi</taxon>
        <taxon>Dikarya</taxon>
        <taxon>Ascomycota</taxon>
        <taxon>Pezizomycotina</taxon>
        <taxon>Dothideomycetes</taxon>
        <taxon>Dothideomycetes incertae sedis</taxon>
        <taxon>Coniosporium</taxon>
    </lineage>
</organism>
<keyword evidence="2" id="KW-1185">Reference proteome</keyword>
<accession>A0ACC3D0Z4</accession>
<dbReference type="EMBL" id="JAWDJW010008894">
    <property type="protein sequence ID" value="KAK3060047.1"/>
    <property type="molecule type" value="Genomic_DNA"/>
</dbReference>
<reference evidence="1" key="1">
    <citation type="submission" date="2024-09" db="EMBL/GenBank/DDBJ databases">
        <title>Black Yeasts Isolated from many extreme environments.</title>
        <authorList>
            <person name="Coleine C."/>
            <person name="Stajich J.E."/>
            <person name="Selbmann L."/>
        </authorList>
    </citation>
    <scope>NUCLEOTIDE SEQUENCE</scope>
    <source>
        <strain evidence="1">CCFEE 5737</strain>
    </source>
</reference>
<gene>
    <name evidence="1" type="ORF">LTS18_009461</name>
</gene>
<sequence length="95" mass="10195">MSSNEATGAYGAVGYGHLAVPLGFLVLVTGASGFLGSNIVDQLLSIGYKVRGTMRSRERNSWILSLFHARYGKNAFELVEVPEMAADGPFDDAVR</sequence>
<comment type="caution">
    <text evidence="1">The sequence shown here is derived from an EMBL/GenBank/DDBJ whole genome shotgun (WGS) entry which is preliminary data.</text>
</comment>
<evidence type="ECO:0000313" key="1">
    <source>
        <dbReference type="EMBL" id="KAK3060047.1"/>
    </source>
</evidence>
<name>A0ACC3D0Z4_9PEZI</name>
<dbReference type="Proteomes" id="UP001186974">
    <property type="component" value="Unassembled WGS sequence"/>
</dbReference>
<proteinExistence type="predicted"/>
<protein>
    <submittedName>
        <fullName evidence="1">Uncharacterized protein</fullName>
    </submittedName>
</protein>
<evidence type="ECO:0000313" key="2">
    <source>
        <dbReference type="Proteomes" id="UP001186974"/>
    </source>
</evidence>
<feature type="non-terminal residue" evidence="1">
    <location>
        <position position="95"/>
    </location>
</feature>